<feature type="compositionally biased region" description="Basic and acidic residues" evidence="1">
    <location>
        <begin position="382"/>
        <end position="391"/>
    </location>
</feature>
<feature type="region of interest" description="Disordered" evidence="1">
    <location>
        <begin position="322"/>
        <end position="554"/>
    </location>
</feature>
<feature type="compositionally biased region" description="Basic and acidic residues" evidence="1">
    <location>
        <begin position="339"/>
        <end position="357"/>
    </location>
</feature>
<evidence type="ECO:0000313" key="2">
    <source>
        <dbReference type="EMBL" id="KPQ34407.1"/>
    </source>
</evidence>
<dbReference type="AlphaFoldDB" id="A0A0P7YUX5"/>
<dbReference type="EMBL" id="LJZR01000020">
    <property type="protein sequence ID" value="KPQ34407.1"/>
    <property type="molecule type" value="Genomic_DNA"/>
</dbReference>
<dbReference type="STRING" id="1666911.HLUCCA11_14995"/>
<feature type="compositionally biased region" description="Basic and acidic residues" evidence="1">
    <location>
        <begin position="465"/>
        <end position="488"/>
    </location>
</feature>
<feature type="compositionally biased region" description="Polar residues" evidence="1">
    <location>
        <begin position="531"/>
        <end position="544"/>
    </location>
</feature>
<feature type="compositionally biased region" description="Low complexity" evidence="1">
    <location>
        <begin position="329"/>
        <end position="338"/>
    </location>
</feature>
<accession>A0A0P7YUX5</accession>
<feature type="compositionally biased region" description="Acidic residues" evidence="1">
    <location>
        <begin position="489"/>
        <end position="515"/>
    </location>
</feature>
<organism evidence="2 3">
    <name type="scientific">Phormidesmis priestleyi Ana</name>
    <dbReference type="NCBI Taxonomy" id="1666911"/>
    <lineage>
        <taxon>Bacteria</taxon>
        <taxon>Bacillati</taxon>
        <taxon>Cyanobacteriota</taxon>
        <taxon>Cyanophyceae</taxon>
        <taxon>Leptolyngbyales</taxon>
        <taxon>Leptolyngbyaceae</taxon>
        <taxon>Phormidesmis</taxon>
    </lineage>
</organism>
<reference evidence="2 3" key="1">
    <citation type="submission" date="2015-09" db="EMBL/GenBank/DDBJ databases">
        <title>Identification and resolution of microdiversity through metagenomic sequencing of parallel consortia.</title>
        <authorList>
            <person name="Nelson W.C."/>
            <person name="Romine M.F."/>
            <person name="Lindemann S.R."/>
        </authorList>
    </citation>
    <scope>NUCLEOTIDE SEQUENCE [LARGE SCALE GENOMIC DNA]</scope>
    <source>
        <strain evidence="2">Ana</strain>
    </source>
</reference>
<feature type="compositionally biased region" description="Polar residues" evidence="1">
    <location>
        <begin position="611"/>
        <end position="621"/>
    </location>
</feature>
<evidence type="ECO:0000256" key="1">
    <source>
        <dbReference type="SAM" id="MobiDB-lite"/>
    </source>
</evidence>
<feature type="compositionally biased region" description="Basic and acidic residues" evidence="1">
    <location>
        <begin position="438"/>
        <end position="449"/>
    </location>
</feature>
<sequence>MAGEEKITRQLKVWLRQNIRQLSKGLASLLVALLLFSCANRSQPVQLLDLPDIPQGKEVRRLNGSISEVAPPAIFSDLDELTAGKQPQLEINYPKPNQVIGTTSFTTTIKLRDLSIYKDENLNLGPHLQVSLDDQPARSIYSLDEPIEFSDLSPGTHTLRAIAVKPWGESFKNEAAYAQTTFHILADTGANAPDPNQPQLAYIQPQGTYGAQPILLDFYLLNAPLHDLAQSDPTLTDWKIRCQINGESFIFDQWQPIYLKGFKPGQNWVQITLIDEQGEPIKNAFNSTVRLINYDPEQRDTLAQLTRSELSIEAVGQIVDPSYEPPVEVPEVPEVPEVAPEKTPEKTPEEASEKTPEEVPEATDTETTDSQATITTKTINDAVEKTDKLNAEDTAAESKSTPPILLNEDPIIPSEIEDAAPSKIVLDQESDIPTLLPSEDKLTSEHPSEEAVNSFDSFDSFAADRPNKRSVESTGAELKETDATKAELNETEPVEAEPVETEPVETEPVETEPLEAEPANIEPVKELTEPQIDSPSISIEQSLENALEDTSEDLEENLKDLRESTEAQIEETLDEFQESTEGFLKTQTPNFFERLQTRWQQLSSPLPADSRSPSEQSSTNPEVIDSEVIDSEVIDSEVTEPEVTVEVPVTTNPLDELPLPNLSDEIRFNPDSSAPDSAD</sequence>
<feature type="compositionally biased region" description="Low complexity" evidence="1">
    <location>
        <begin position="641"/>
        <end position="651"/>
    </location>
</feature>
<evidence type="ECO:0008006" key="4">
    <source>
        <dbReference type="Google" id="ProtNLM"/>
    </source>
</evidence>
<feature type="compositionally biased region" description="Polar residues" evidence="1">
    <location>
        <begin position="368"/>
        <end position="379"/>
    </location>
</feature>
<feature type="compositionally biased region" description="Acidic residues" evidence="1">
    <location>
        <begin position="624"/>
        <end position="640"/>
    </location>
</feature>
<gene>
    <name evidence="2" type="ORF">HLUCCA11_14995</name>
</gene>
<feature type="compositionally biased region" description="Polar residues" evidence="1">
    <location>
        <begin position="670"/>
        <end position="679"/>
    </location>
</feature>
<protein>
    <recommendedName>
        <fullName evidence="4">FHA domain containing protein</fullName>
    </recommendedName>
</protein>
<proteinExistence type="predicted"/>
<name>A0A0P7YUX5_9CYAN</name>
<dbReference type="Proteomes" id="UP000050465">
    <property type="component" value="Unassembled WGS sequence"/>
</dbReference>
<feature type="compositionally biased region" description="Acidic residues" evidence="1">
    <location>
        <begin position="358"/>
        <end position="367"/>
    </location>
</feature>
<feature type="region of interest" description="Disordered" evidence="1">
    <location>
        <begin position="600"/>
        <end position="679"/>
    </location>
</feature>
<dbReference type="PATRIC" id="fig|1666911.3.peg.271"/>
<evidence type="ECO:0000313" key="3">
    <source>
        <dbReference type="Proteomes" id="UP000050465"/>
    </source>
</evidence>
<comment type="caution">
    <text evidence="2">The sequence shown here is derived from an EMBL/GenBank/DDBJ whole genome shotgun (WGS) entry which is preliminary data.</text>
</comment>